<dbReference type="SUPFAM" id="SSF51182">
    <property type="entry name" value="RmlC-like cupins"/>
    <property type="match status" value="1"/>
</dbReference>
<keyword evidence="5 9" id="KW-0479">Metal-binding</keyword>
<dbReference type="InterPro" id="IPR001250">
    <property type="entry name" value="Man6P_Isoase-1"/>
</dbReference>
<dbReference type="PRINTS" id="PR00714">
    <property type="entry name" value="MAN6PISMRASE"/>
</dbReference>
<comment type="cofactor">
    <cofactor evidence="9">
        <name>Zn(2+)</name>
        <dbReference type="ChEBI" id="CHEBI:29105"/>
    </cofactor>
    <text evidence="9">Binds 1 zinc ion per subunit.</text>
</comment>
<dbReference type="GO" id="GO:0005829">
    <property type="term" value="C:cytosol"/>
    <property type="evidence" value="ECO:0007669"/>
    <property type="project" value="TreeGrafter"/>
</dbReference>
<evidence type="ECO:0000256" key="8">
    <source>
        <dbReference type="PIRSR" id="PIRSR001480-1"/>
    </source>
</evidence>
<protein>
    <recommendedName>
        <fullName evidence="4">mannose-6-phosphate isomerase</fullName>
        <ecNumber evidence="4">5.3.1.8</ecNumber>
    </recommendedName>
</protein>
<gene>
    <name evidence="12" type="ORF">ADEAN_000373900</name>
</gene>
<dbReference type="PROSITE" id="PS00966">
    <property type="entry name" value="PMI_I_2"/>
    <property type="match status" value="1"/>
</dbReference>
<dbReference type="GO" id="GO:0004476">
    <property type="term" value="F:mannose-6-phosphate isomerase activity"/>
    <property type="evidence" value="ECO:0007669"/>
    <property type="project" value="UniProtKB-EC"/>
</dbReference>
<dbReference type="NCBIfam" id="TIGR00218">
    <property type="entry name" value="manA"/>
    <property type="match status" value="1"/>
</dbReference>
<evidence type="ECO:0000313" key="13">
    <source>
        <dbReference type="Proteomes" id="UP000515908"/>
    </source>
</evidence>
<dbReference type="PANTHER" id="PTHR10309">
    <property type="entry name" value="MANNOSE-6-PHOSPHATE ISOMERASE"/>
    <property type="match status" value="1"/>
</dbReference>
<feature type="binding site" evidence="9">
    <location>
        <position position="272"/>
    </location>
    <ligand>
        <name>Zn(2+)</name>
        <dbReference type="ChEBI" id="CHEBI:29105"/>
    </ligand>
</feature>
<dbReference type="EMBL" id="LR877150">
    <property type="protein sequence ID" value="CAD2216278.1"/>
    <property type="molecule type" value="Genomic_DNA"/>
</dbReference>
<proteinExistence type="inferred from homology"/>
<dbReference type="VEuPathDB" id="TriTrypDB:ADEAN_000373900"/>
<dbReference type="Pfam" id="PF20512">
    <property type="entry name" value="PMI_typeI_hel"/>
    <property type="match status" value="1"/>
</dbReference>
<evidence type="ECO:0000259" key="10">
    <source>
        <dbReference type="Pfam" id="PF20511"/>
    </source>
</evidence>
<evidence type="ECO:0000313" key="12">
    <source>
        <dbReference type="EMBL" id="CAD2216278.1"/>
    </source>
</evidence>
<comment type="similarity">
    <text evidence="3">Belongs to the mannose-6-phosphate isomerase type 1 family.</text>
</comment>
<comment type="pathway">
    <text evidence="2">Nucleotide-sugar biosynthesis; GDP-alpha-D-mannose biosynthesis; alpha-D-mannose 1-phosphate from D-fructose 6-phosphate: step 1/2.</text>
</comment>
<feature type="active site" evidence="8">
    <location>
        <position position="291"/>
    </location>
</feature>
<dbReference type="UniPathway" id="UPA00126">
    <property type="reaction ID" value="UER00423"/>
</dbReference>
<dbReference type="OrthoDB" id="6605218at2759"/>
<dbReference type="InterPro" id="IPR046458">
    <property type="entry name" value="PMI_typeI_hel"/>
</dbReference>
<dbReference type="PIRSF" id="PIRSF001480">
    <property type="entry name" value="Mannose-6-phosphate_isomerase"/>
    <property type="match status" value="1"/>
</dbReference>
<dbReference type="GO" id="GO:0005975">
    <property type="term" value="P:carbohydrate metabolic process"/>
    <property type="evidence" value="ECO:0007669"/>
    <property type="project" value="InterPro"/>
</dbReference>
<feature type="binding site" evidence="9">
    <location>
        <position position="109"/>
    </location>
    <ligand>
        <name>Zn(2+)</name>
        <dbReference type="ChEBI" id="CHEBI:29105"/>
    </ligand>
</feature>
<evidence type="ECO:0000256" key="5">
    <source>
        <dbReference type="ARBA" id="ARBA00022723"/>
    </source>
</evidence>
<dbReference type="GO" id="GO:0008270">
    <property type="term" value="F:zinc ion binding"/>
    <property type="evidence" value="ECO:0007669"/>
    <property type="project" value="InterPro"/>
</dbReference>
<organism evidence="12 13">
    <name type="scientific">Angomonas deanei</name>
    <dbReference type="NCBI Taxonomy" id="59799"/>
    <lineage>
        <taxon>Eukaryota</taxon>
        <taxon>Discoba</taxon>
        <taxon>Euglenozoa</taxon>
        <taxon>Kinetoplastea</taxon>
        <taxon>Metakinetoplastina</taxon>
        <taxon>Trypanosomatida</taxon>
        <taxon>Trypanosomatidae</taxon>
        <taxon>Strigomonadinae</taxon>
        <taxon>Angomonas</taxon>
    </lineage>
</organism>
<feature type="domain" description="Phosphomannose isomerase type I catalytic" evidence="10">
    <location>
        <begin position="4"/>
        <end position="150"/>
    </location>
</feature>
<dbReference type="Pfam" id="PF20511">
    <property type="entry name" value="PMI_typeI_cat"/>
    <property type="match status" value="1"/>
</dbReference>
<accession>A0A7G2C948</accession>
<evidence type="ECO:0000256" key="6">
    <source>
        <dbReference type="ARBA" id="ARBA00022833"/>
    </source>
</evidence>
<evidence type="ECO:0000256" key="1">
    <source>
        <dbReference type="ARBA" id="ARBA00000757"/>
    </source>
</evidence>
<evidence type="ECO:0000256" key="3">
    <source>
        <dbReference type="ARBA" id="ARBA00010772"/>
    </source>
</evidence>
<dbReference type="InterPro" id="IPR011051">
    <property type="entry name" value="RmlC_Cupin_sf"/>
</dbReference>
<feature type="binding site" evidence="9">
    <location>
        <position position="134"/>
    </location>
    <ligand>
        <name>Zn(2+)</name>
        <dbReference type="ChEBI" id="CHEBI:29105"/>
    </ligand>
</feature>
<dbReference type="InterPro" id="IPR014710">
    <property type="entry name" value="RmlC-like_jellyroll"/>
</dbReference>
<feature type="domain" description="Phosphomannose isomerase type I helical insertion" evidence="11">
    <location>
        <begin position="190"/>
        <end position="253"/>
    </location>
</feature>
<dbReference type="CDD" id="cd07011">
    <property type="entry name" value="cupin_PMI_type_I_N"/>
    <property type="match status" value="1"/>
</dbReference>
<evidence type="ECO:0000256" key="2">
    <source>
        <dbReference type="ARBA" id="ARBA00004666"/>
    </source>
</evidence>
<dbReference type="InterPro" id="IPR046457">
    <property type="entry name" value="PMI_typeI_cat"/>
</dbReference>
<evidence type="ECO:0000259" key="11">
    <source>
        <dbReference type="Pfam" id="PF20512"/>
    </source>
</evidence>
<keyword evidence="13" id="KW-1185">Reference proteome</keyword>
<sequence>MTDLIKLDVGFQNYDWGKEAKDSFVARMKGLSNDTSGKHYAELWVGTHPNCPSYVIDGENKIPLAEFIAKPENTYKYLSRTHQRGPFKDTIPYLLKILSIRTALSIQSHPCKALAEKLHKENPDKYKDPNHKPELICAISPFEALCCFRSLQQVVRFLKASPELAALVKAEEVVGEWWSEGAKFPEADSPKEKKALKGLMTNLYKADQESVKTGLRAHLKRVKANPSCTEDKVFARVYDQYPDDVGCWMVYILNYVQMTKGQALFLSDSEPHAYISGDGVEIMASSDNVVRAGLTPKWKDVPTLINMLKYDTTGLQKARHQCNRLENAGRWQVQYYQPPRAFPDFSLFRIEHDEHTGTGTATCNLPTIGLGFCLFGKAKVNNHEIVAGECFAVPYGEVEIQATNSRALLFIASMNRAPLAKI</sequence>
<dbReference type="InterPro" id="IPR018050">
    <property type="entry name" value="Pmannose_isomerase-type1_CS"/>
</dbReference>
<dbReference type="InterPro" id="IPR016305">
    <property type="entry name" value="Mannose-6-P_Isomerase"/>
</dbReference>
<name>A0A7G2C948_9TRYP</name>
<dbReference type="Proteomes" id="UP000515908">
    <property type="component" value="Chromosome 06"/>
</dbReference>
<dbReference type="Gene3D" id="2.60.120.10">
    <property type="entry name" value="Jelly Rolls"/>
    <property type="match status" value="2"/>
</dbReference>
<dbReference type="PANTHER" id="PTHR10309:SF0">
    <property type="entry name" value="MANNOSE-6-PHOSPHATE ISOMERASE"/>
    <property type="match status" value="1"/>
</dbReference>
<dbReference type="PROSITE" id="PS00965">
    <property type="entry name" value="PMI_I_1"/>
    <property type="match status" value="1"/>
</dbReference>
<reference evidence="12 13" key="1">
    <citation type="submission" date="2020-08" db="EMBL/GenBank/DDBJ databases">
        <authorList>
            <person name="Newling K."/>
            <person name="Davey J."/>
            <person name="Forrester S."/>
        </authorList>
    </citation>
    <scope>NUCLEOTIDE SEQUENCE [LARGE SCALE GENOMIC DNA]</scope>
    <source>
        <strain evidence="13">Crithidia deanei Carvalho (ATCC PRA-265)</strain>
    </source>
</reference>
<feature type="binding site" evidence="9">
    <location>
        <position position="107"/>
    </location>
    <ligand>
        <name>Zn(2+)</name>
        <dbReference type="ChEBI" id="CHEBI:29105"/>
    </ligand>
</feature>
<keyword evidence="6 9" id="KW-0862">Zinc</keyword>
<evidence type="ECO:0000256" key="4">
    <source>
        <dbReference type="ARBA" id="ARBA00011956"/>
    </source>
</evidence>
<keyword evidence="7 12" id="KW-0413">Isomerase</keyword>
<dbReference type="AlphaFoldDB" id="A0A7G2C948"/>
<dbReference type="Gene3D" id="1.10.441.10">
    <property type="entry name" value="Phosphomannose Isomerase, domain 2"/>
    <property type="match status" value="1"/>
</dbReference>
<evidence type="ECO:0000256" key="7">
    <source>
        <dbReference type="ARBA" id="ARBA00023235"/>
    </source>
</evidence>
<evidence type="ECO:0000256" key="9">
    <source>
        <dbReference type="PIRSR" id="PIRSR001480-2"/>
    </source>
</evidence>
<dbReference type="GO" id="GO:0009298">
    <property type="term" value="P:GDP-mannose biosynthetic process"/>
    <property type="evidence" value="ECO:0007669"/>
    <property type="project" value="UniProtKB-UniPathway"/>
</dbReference>
<comment type="catalytic activity">
    <reaction evidence="1">
        <text>D-mannose 6-phosphate = D-fructose 6-phosphate</text>
        <dbReference type="Rhea" id="RHEA:12356"/>
        <dbReference type="ChEBI" id="CHEBI:58735"/>
        <dbReference type="ChEBI" id="CHEBI:61527"/>
        <dbReference type="EC" id="5.3.1.8"/>
    </reaction>
</comment>
<dbReference type="EC" id="5.3.1.8" evidence="4"/>